<dbReference type="Gene3D" id="1.10.3210.10">
    <property type="entry name" value="Hypothetical protein af1432"/>
    <property type="match status" value="1"/>
</dbReference>
<dbReference type="SUPFAM" id="SSF109604">
    <property type="entry name" value="HD-domain/PDEase-like"/>
    <property type="match status" value="1"/>
</dbReference>
<sequence>MRYVAIEKAKDNMVLAMPIYDSINRVLLATGTIMTRDYIRKLKARGLPGFYVEDELAKDIEVQDIVTQELRNEGVEALQRGDLDACMKVAERIVEQILSRPPIRLDMIDLRMFDDYTYRHSVNVAVMSTVIALNLGFNKKKLKEVSISAMLHDIGKLMLNPEILNKPGPLTESEYEHIRQHPQIAFDFLRQRMDISSTIRAGILSHHENEDGSGYPNGFVGDDIYIYAKIIHVADVFDALTSKRPYKVPYARSEAVEYLMGGCGRFFDRDVVEAFIQSVAIYPSGTEVMLSDGREGIVAANKWNPLRPLIRLWDGEEIDLNDSCNYRDLTIVPETDAILV</sequence>
<dbReference type="InterPro" id="IPR037522">
    <property type="entry name" value="HD_GYP_dom"/>
</dbReference>
<dbReference type="PANTHER" id="PTHR43155">
    <property type="entry name" value="CYCLIC DI-GMP PHOSPHODIESTERASE PA4108-RELATED"/>
    <property type="match status" value="1"/>
</dbReference>
<evidence type="ECO:0000259" key="1">
    <source>
        <dbReference type="PROSITE" id="PS51832"/>
    </source>
</evidence>
<name>A0ABV1H4T9_9FIRM</name>
<comment type="caution">
    <text evidence="2">The sequence shown here is derived from an EMBL/GenBank/DDBJ whole genome shotgun (WGS) entry which is preliminary data.</text>
</comment>
<protein>
    <submittedName>
        <fullName evidence="2">HD-GYP domain-containing protein</fullName>
        <ecNumber evidence="2">3.1.4.-</ecNumber>
    </submittedName>
</protein>
<gene>
    <name evidence="2" type="ORF">WMO37_06600</name>
</gene>
<reference evidence="2" key="1">
    <citation type="submission" date="2024-03" db="EMBL/GenBank/DDBJ databases">
        <title>Human intestinal bacterial collection.</title>
        <authorList>
            <person name="Pauvert C."/>
            <person name="Hitch T.C.A."/>
            <person name="Clavel T."/>
        </authorList>
    </citation>
    <scope>NUCLEOTIDE SEQUENCE [LARGE SCALE GENOMIC DNA]</scope>
    <source>
        <strain evidence="2">CLA-AA-H89B</strain>
    </source>
</reference>
<dbReference type="GO" id="GO:0016787">
    <property type="term" value="F:hydrolase activity"/>
    <property type="evidence" value="ECO:0007669"/>
    <property type="project" value="UniProtKB-KW"/>
</dbReference>
<dbReference type="SMART" id="SM00471">
    <property type="entry name" value="HDc"/>
    <property type="match status" value="1"/>
</dbReference>
<keyword evidence="3" id="KW-1185">Reference proteome</keyword>
<proteinExistence type="predicted"/>
<dbReference type="Pfam" id="PF13487">
    <property type="entry name" value="HD_5"/>
    <property type="match status" value="1"/>
</dbReference>
<dbReference type="EMBL" id="JBBMFS010000004">
    <property type="protein sequence ID" value="MEQ2554691.1"/>
    <property type="molecule type" value="Genomic_DNA"/>
</dbReference>
<evidence type="ECO:0000313" key="2">
    <source>
        <dbReference type="EMBL" id="MEQ2554691.1"/>
    </source>
</evidence>
<accession>A0ABV1H4T9</accession>
<keyword evidence="2" id="KW-0378">Hydrolase</keyword>
<feature type="domain" description="HD-GYP" evidence="1">
    <location>
        <begin position="95"/>
        <end position="291"/>
    </location>
</feature>
<evidence type="ECO:0000313" key="3">
    <source>
        <dbReference type="Proteomes" id="UP001546774"/>
    </source>
</evidence>
<dbReference type="Proteomes" id="UP001546774">
    <property type="component" value="Unassembled WGS sequence"/>
</dbReference>
<dbReference type="CDD" id="cd00077">
    <property type="entry name" value="HDc"/>
    <property type="match status" value="1"/>
</dbReference>
<dbReference type="PROSITE" id="PS51832">
    <property type="entry name" value="HD_GYP"/>
    <property type="match status" value="1"/>
</dbReference>
<dbReference type="InterPro" id="IPR003607">
    <property type="entry name" value="HD/PDEase_dom"/>
</dbReference>
<dbReference type="EC" id="3.1.4.-" evidence="2"/>
<organism evidence="2 3">
    <name type="scientific">Lachnospira intestinalis</name>
    <dbReference type="NCBI Taxonomy" id="3133158"/>
    <lineage>
        <taxon>Bacteria</taxon>
        <taxon>Bacillati</taxon>
        <taxon>Bacillota</taxon>
        <taxon>Clostridia</taxon>
        <taxon>Lachnospirales</taxon>
        <taxon>Lachnospiraceae</taxon>
        <taxon>Lachnospira</taxon>
    </lineage>
</organism>
<dbReference type="PANTHER" id="PTHR43155:SF2">
    <property type="entry name" value="CYCLIC DI-GMP PHOSPHODIESTERASE PA4108"/>
    <property type="match status" value="1"/>
</dbReference>